<evidence type="ECO:0000313" key="17">
    <source>
        <dbReference type="Proteomes" id="UP000062398"/>
    </source>
</evidence>
<evidence type="ECO:0000313" key="10">
    <source>
        <dbReference type="EMBL" id="AKV75607.1"/>
    </source>
</evidence>
<dbReference type="InterPro" id="IPR004839">
    <property type="entry name" value="Aminotransferase_I/II_large"/>
</dbReference>
<feature type="domain" description="Aminotransferase class I/classII large" evidence="7">
    <location>
        <begin position="25"/>
        <end position="368"/>
    </location>
</feature>
<dbReference type="Pfam" id="PF00155">
    <property type="entry name" value="Aminotran_1_2"/>
    <property type="match status" value="1"/>
</dbReference>
<dbReference type="Proteomes" id="UP000029084">
    <property type="component" value="Chromosome"/>
</dbReference>
<reference evidence="8 14" key="1">
    <citation type="journal article" date="2014" name="J. Bacteriol.">
        <title>Role of an Archaeal PitA Transporter in the Copper and Arsenic Resistance of Metallosphaera sedula, an Extreme Thermoacidophile.</title>
        <authorList>
            <person name="McCarthy S."/>
            <person name="Ai C."/>
            <person name="Wheaton G."/>
            <person name="Tevatia R."/>
            <person name="Eckrich V."/>
            <person name="Kelly R."/>
            <person name="Blum P."/>
        </authorList>
    </citation>
    <scope>NUCLEOTIDE SEQUENCE [LARGE SCALE GENOMIC DNA]</scope>
    <source>
        <strain evidence="8 14">CuR1</strain>
    </source>
</reference>
<dbReference type="OMA" id="RRCTIAK"/>
<accession>A0A088E1M4</accession>
<dbReference type="Proteomes" id="UP000062475">
    <property type="component" value="Chromosome"/>
</dbReference>
<evidence type="ECO:0000313" key="14">
    <source>
        <dbReference type="Proteomes" id="UP000029084"/>
    </source>
</evidence>
<evidence type="ECO:0000313" key="13">
    <source>
        <dbReference type="EMBL" id="AKV82342.1"/>
    </source>
</evidence>
<keyword evidence="6" id="KW-0663">Pyridoxal phosphate</keyword>
<gene>
    <name evidence="8" type="ORF">HA72_0190</name>
    <name evidence="9" type="ORF">MsedA_0202</name>
    <name evidence="10" type="ORF">MsedB_0202</name>
    <name evidence="11" type="ORF">MsedC_0201</name>
    <name evidence="12" type="ORF">MsedD_0202</name>
    <name evidence="13" type="ORF">MsedE_0202</name>
</gene>
<evidence type="ECO:0000256" key="1">
    <source>
        <dbReference type="ARBA" id="ARBA00001933"/>
    </source>
</evidence>
<proteinExistence type="inferred from homology"/>
<dbReference type="InterPro" id="IPR015424">
    <property type="entry name" value="PyrdxlP-dep_Trfase"/>
</dbReference>
<evidence type="ECO:0000313" key="12">
    <source>
        <dbReference type="EMBL" id="AKV80098.1"/>
    </source>
</evidence>
<evidence type="ECO:0000256" key="2">
    <source>
        <dbReference type="ARBA" id="ARBA00007441"/>
    </source>
</evidence>
<comment type="cofactor">
    <cofactor evidence="1">
        <name>pyridoxal 5'-phosphate</name>
        <dbReference type="ChEBI" id="CHEBI:597326"/>
    </cofactor>
</comment>
<evidence type="ECO:0000313" key="16">
    <source>
        <dbReference type="Proteomes" id="UP000061362"/>
    </source>
</evidence>
<dbReference type="OrthoDB" id="372018at2157"/>
<dbReference type="Proteomes" id="UP000068832">
    <property type="component" value="Chromosome"/>
</dbReference>
<name>A0A088E1M4_9CREN</name>
<dbReference type="CDD" id="cd00609">
    <property type="entry name" value="AAT_like"/>
    <property type="match status" value="1"/>
</dbReference>
<evidence type="ECO:0000256" key="4">
    <source>
        <dbReference type="ARBA" id="ARBA00022576"/>
    </source>
</evidence>
<dbReference type="GO" id="GO:0008483">
    <property type="term" value="F:transaminase activity"/>
    <property type="evidence" value="ECO:0007669"/>
    <property type="project" value="UniProtKB-KW"/>
</dbReference>
<dbReference type="Proteomes" id="UP000056255">
    <property type="component" value="Chromosome"/>
</dbReference>
<evidence type="ECO:0000313" key="11">
    <source>
        <dbReference type="EMBL" id="AKV77853.1"/>
    </source>
</evidence>
<dbReference type="SUPFAM" id="SSF53383">
    <property type="entry name" value="PLP-dependent transferases"/>
    <property type="match status" value="1"/>
</dbReference>
<evidence type="ECO:0000313" key="8">
    <source>
        <dbReference type="EMBL" id="AIM26354.1"/>
    </source>
</evidence>
<organism evidence="8 14">
    <name type="scientific">Metallosphaera sedula</name>
    <dbReference type="NCBI Taxonomy" id="43687"/>
    <lineage>
        <taxon>Archaea</taxon>
        <taxon>Thermoproteota</taxon>
        <taxon>Thermoprotei</taxon>
        <taxon>Sulfolobales</taxon>
        <taxon>Sulfolobaceae</taxon>
        <taxon>Metallosphaera</taxon>
    </lineage>
</organism>
<evidence type="ECO:0000313" key="18">
    <source>
        <dbReference type="Proteomes" id="UP000062475"/>
    </source>
</evidence>
<dbReference type="EMBL" id="CP012174">
    <property type="protein sequence ID" value="AKV77853.1"/>
    <property type="molecule type" value="Genomic_DNA"/>
</dbReference>
<reference evidence="13 15" key="3">
    <citation type="submission" date="2015-07" db="EMBL/GenBank/DDBJ databases">
        <title>Physiological, transcriptional responses and genome re-sequencing of acid resistant extremely thermoacidophilic Metallosphaera sedula SARC-M1.</title>
        <authorList>
            <person name="Ai C."/>
            <person name="McCarthy S."/>
            <person name="Eckrich V."/>
            <person name="Rudrappa D."/>
            <person name="Qiu G."/>
            <person name="Blum P."/>
        </authorList>
    </citation>
    <scope>NUCLEOTIDE SEQUENCE [LARGE SCALE GENOMIC DNA]</scope>
    <source>
        <strain evidence="13 15">SARC-M1</strain>
    </source>
</reference>
<comment type="similarity">
    <text evidence="2">Belongs to the class-I pyridoxal-phosphate-dependent aminotransferase family.</text>
</comment>
<dbReference type="InterPro" id="IPR015422">
    <property type="entry name" value="PyrdxlP-dep_Trfase_small"/>
</dbReference>
<dbReference type="EMBL" id="CP012175">
    <property type="protein sequence ID" value="AKV80098.1"/>
    <property type="molecule type" value="Genomic_DNA"/>
</dbReference>
<dbReference type="RefSeq" id="WP_011921335.1">
    <property type="nucleotide sequence ID" value="NZ_AP019770.1"/>
</dbReference>
<dbReference type="InterPro" id="IPR050859">
    <property type="entry name" value="Class-I_PLP-dep_aminotransf"/>
</dbReference>
<evidence type="ECO:0000259" key="7">
    <source>
        <dbReference type="Pfam" id="PF00155"/>
    </source>
</evidence>
<comment type="subunit">
    <text evidence="3">Homodimer.</text>
</comment>
<evidence type="ECO:0000313" key="9">
    <source>
        <dbReference type="EMBL" id="AKV73363.1"/>
    </source>
</evidence>
<dbReference type="GO" id="GO:0030170">
    <property type="term" value="F:pyridoxal phosphate binding"/>
    <property type="evidence" value="ECO:0007669"/>
    <property type="project" value="InterPro"/>
</dbReference>
<dbReference type="Proteomes" id="UP000061362">
    <property type="component" value="Chromosome"/>
</dbReference>
<dbReference type="EMBL" id="CP012173">
    <property type="protein sequence ID" value="AKV75607.1"/>
    <property type="molecule type" value="Genomic_DNA"/>
</dbReference>
<dbReference type="InterPro" id="IPR015421">
    <property type="entry name" value="PyrdxlP-dep_Trfase_major"/>
</dbReference>
<dbReference type="Gene3D" id="3.90.1150.10">
    <property type="entry name" value="Aspartate Aminotransferase, domain 1"/>
    <property type="match status" value="1"/>
</dbReference>
<evidence type="ECO:0000256" key="6">
    <source>
        <dbReference type="ARBA" id="ARBA00022898"/>
    </source>
</evidence>
<dbReference type="EMBL" id="CP012176">
    <property type="protein sequence ID" value="AKV82342.1"/>
    <property type="molecule type" value="Genomic_DNA"/>
</dbReference>
<dbReference type="PATRIC" id="fig|43687.5.peg.195"/>
<dbReference type="PANTHER" id="PTHR42790">
    <property type="entry name" value="AMINOTRANSFERASE"/>
    <property type="match status" value="1"/>
</dbReference>
<reference evidence="16 17" key="2">
    <citation type="journal article" date="2015" name="Genome Announc.">
        <title>Complete Genome Sequences of Evolved Arsenate-Resistant Metallosphaera sedula Strains.</title>
        <authorList>
            <person name="Ai C."/>
            <person name="McCarthy S."/>
            <person name="Schackwitz W."/>
            <person name="Martin J."/>
            <person name="Lipzen A."/>
            <person name="Blum P."/>
        </authorList>
    </citation>
    <scope>NUCLEOTIDE SEQUENCE [LARGE SCALE GENOMIC DNA]</scope>
    <source>
        <strain evidence="11 17">ARS120-1</strain>
        <strain evidence="12 16">ARS120-2</strain>
        <strain evidence="9 19">ARS50-1</strain>
        <strain evidence="10 18">ARS50-2</strain>
    </source>
</reference>
<sequence>MVSRIGREIELSPVEMGSRLGRNVKINMASGSPDPSTIPVDEIGRAYEEVLADLGPRSLFYPGAGGQQELIEEVNKYLPAIGLRSKDPIVITSGAQHAIELLSKYFLENGTVVVENPTFVETFSAFKLRASVTIPVTVDGKGISTDELELVTKIVKPDLVYVIPDCHNPAGVNLNEERRKILVELAEERDFYVIEDDPYRPIAGCVPAPLKNYDRSGRVIHVSSFSKILAPGLRIGFVVAPPEIAEKLSLMEQLDFSTSTLNQYVVSRLLRSGFILSRTKILPEHYRKKMKVLVDSLTDAGISEFNQPSCGFFLLLDLKRDAHRVLEEAVRQGLAFVPAKDFFLRGGETMARLSITVPNEEQIKAGVEILKRVIRG</sequence>
<evidence type="ECO:0000313" key="19">
    <source>
        <dbReference type="Proteomes" id="UP000068832"/>
    </source>
</evidence>
<keyword evidence="5" id="KW-0808">Transferase</keyword>
<dbReference type="EMBL" id="CP008822">
    <property type="protein sequence ID" value="AIM26354.1"/>
    <property type="molecule type" value="Genomic_DNA"/>
</dbReference>
<dbReference type="PANTHER" id="PTHR42790:SF19">
    <property type="entry name" value="KYNURENINE_ALPHA-AMINOADIPATE AMINOTRANSFERASE, MITOCHONDRIAL"/>
    <property type="match status" value="1"/>
</dbReference>
<dbReference type="GeneID" id="97614773"/>
<dbReference type="Proteomes" id="UP000062398">
    <property type="component" value="Chromosome"/>
</dbReference>
<dbReference type="GO" id="GO:1901605">
    <property type="term" value="P:alpha-amino acid metabolic process"/>
    <property type="evidence" value="ECO:0007669"/>
    <property type="project" value="TreeGrafter"/>
</dbReference>
<dbReference type="AlphaFoldDB" id="A0A088E1M4"/>
<evidence type="ECO:0000256" key="5">
    <source>
        <dbReference type="ARBA" id="ARBA00022679"/>
    </source>
</evidence>
<evidence type="ECO:0000256" key="3">
    <source>
        <dbReference type="ARBA" id="ARBA00011738"/>
    </source>
</evidence>
<protein>
    <submittedName>
        <fullName evidence="9">GntR family transcriptional regulator</fullName>
    </submittedName>
    <submittedName>
        <fullName evidence="8">Putative transcriptional regulator, GntR family</fullName>
    </submittedName>
</protein>
<dbReference type="FunFam" id="3.40.640.10:FF:000053">
    <property type="entry name" value="Aminotransferase, class I"/>
    <property type="match status" value="1"/>
</dbReference>
<dbReference type="Gene3D" id="3.40.640.10">
    <property type="entry name" value="Type I PLP-dependent aspartate aminotransferase-like (Major domain)"/>
    <property type="match status" value="1"/>
</dbReference>
<dbReference type="EMBL" id="CP012172">
    <property type="protein sequence ID" value="AKV73363.1"/>
    <property type="molecule type" value="Genomic_DNA"/>
</dbReference>
<evidence type="ECO:0000313" key="15">
    <source>
        <dbReference type="Proteomes" id="UP000056255"/>
    </source>
</evidence>
<keyword evidence="4" id="KW-0032">Aminotransferase</keyword>